<dbReference type="RefSeq" id="WP_200788197.1">
    <property type="nucleotide sequence ID" value="NZ_JAEDAO010000001.1"/>
</dbReference>
<protein>
    <submittedName>
        <fullName evidence="2">GGDEF domain-containing protein</fullName>
    </submittedName>
</protein>
<evidence type="ECO:0000259" key="1">
    <source>
        <dbReference type="Pfam" id="PF00990"/>
    </source>
</evidence>
<comment type="caution">
    <text evidence="2">The sequence shown here is derived from an EMBL/GenBank/DDBJ whole genome shotgun (WGS) entry which is preliminary data.</text>
</comment>
<evidence type="ECO:0000313" key="2">
    <source>
        <dbReference type="EMBL" id="MBK0393213.1"/>
    </source>
</evidence>
<reference evidence="2" key="1">
    <citation type="submission" date="2020-12" db="EMBL/GenBank/DDBJ databases">
        <title>Ramlibacter sp. nov., isolated from a freshwater alga, Cryptomonas.</title>
        <authorList>
            <person name="Kim H.M."/>
            <person name="Jeon C.O."/>
        </authorList>
    </citation>
    <scope>NUCLEOTIDE SEQUENCE</scope>
    <source>
        <strain evidence="2">CrO1</strain>
    </source>
</reference>
<dbReference type="InterPro" id="IPR043128">
    <property type="entry name" value="Rev_trsase/Diguanyl_cyclase"/>
</dbReference>
<dbReference type="InterPro" id="IPR029787">
    <property type="entry name" value="Nucleotide_cyclase"/>
</dbReference>
<dbReference type="InterPro" id="IPR000160">
    <property type="entry name" value="GGDEF_dom"/>
</dbReference>
<name>A0A934Q1T6_9BURK</name>
<accession>A0A934Q1T6</accession>
<gene>
    <name evidence="2" type="ORF">I8E28_11485</name>
</gene>
<proteinExistence type="predicted"/>
<dbReference type="Proteomes" id="UP000617041">
    <property type="component" value="Unassembled WGS sequence"/>
</dbReference>
<keyword evidence="3" id="KW-1185">Reference proteome</keyword>
<dbReference type="Gene3D" id="3.30.70.270">
    <property type="match status" value="1"/>
</dbReference>
<evidence type="ECO:0000313" key="3">
    <source>
        <dbReference type="Proteomes" id="UP000617041"/>
    </source>
</evidence>
<organism evidence="2 3">
    <name type="scientific">Ramlibacter algicola</name>
    <dbReference type="NCBI Taxonomy" id="2795217"/>
    <lineage>
        <taxon>Bacteria</taxon>
        <taxon>Pseudomonadati</taxon>
        <taxon>Pseudomonadota</taxon>
        <taxon>Betaproteobacteria</taxon>
        <taxon>Burkholderiales</taxon>
        <taxon>Comamonadaceae</taxon>
        <taxon>Ramlibacter</taxon>
    </lineage>
</organism>
<sequence length="216" mass="23959">MSADFAPTTRFPVFGDGPTPSPTRFLRWFQRRSDPLQDRRTGLLNREGLVARADAVLRSRSWARASLVVLSFDDLPESAVLWGDAAANALMLRIAHALRRAAGRRGLAARTGPVQFAVLLPGRCRQSAIDAVTAVLGQPCRVELDWHGEELVCVPDVAAEVWEGEEGGIAPLLEQLCASLARHRNRRARHHDFIRRERERHSRPFGCSQVDSLPAS</sequence>
<dbReference type="EMBL" id="JAEDAO010000001">
    <property type="protein sequence ID" value="MBK0393213.1"/>
    <property type="molecule type" value="Genomic_DNA"/>
</dbReference>
<dbReference type="AlphaFoldDB" id="A0A934Q1T6"/>
<dbReference type="Pfam" id="PF00990">
    <property type="entry name" value="GGDEF"/>
    <property type="match status" value="1"/>
</dbReference>
<feature type="domain" description="GGDEF" evidence="1">
    <location>
        <begin position="37"/>
        <end position="132"/>
    </location>
</feature>
<dbReference type="SUPFAM" id="SSF55073">
    <property type="entry name" value="Nucleotide cyclase"/>
    <property type="match status" value="1"/>
</dbReference>